<protein>
    <submittedName>
        <fullName evidence="2">Uncharacterized protein</fullName>
    </submittedName>
</protein>
<evidence type="ECO:0000256" key="1">
    <source>
        <dbReference type="SAM" id="Phobius"/>
    </source>
</evidence>
<feature type="transmembrane region" description="Helical" evidence="1">
    <location>
        <begin position="37"/>
        <end position="59"/>
    </location>
</feature>
<keyword evidence="1" id="KW-0812">Transmembrane</keyword>
<keyword evidence="1" id="KW-1133">Transmembrane helix</keyword>
<dbReference type="Proteomes" id="UP000003573">
    <property type="component" value="Unassembled WGS sequence"/>
</dbReference>
<gene>
    <name evidence="2" type="ORF">STRMA_1308</name>
</gene>
<accession>G5JXF2</accession>
<name>G5JXF2_9STRE</name>
<dbReference type="AlphaFoldDB" id="G5JXF2"/>
<comment type="caution">
    <text evidence="2">The sequence shown here is derived from an EMBL/GenBank/DDBJ whole genome shotgun (WGS) entry which is preliminary data.</text>
</comment>
<keyword evidence="1" id="KW-0472">Membrane</keyword>
<dbReference type="EMBL" id="AEUW02000001">
    <property type="protein sequence ID" value="EHJ51736.1"/>
    <property type="molecule type" value="Genomic_DNA"/>
</dbReference>
<reference evidence="2 3" key="1">
    <citation type="journal article" date="2014" name="Int. J. Syst. Evol. Microbiol.">
        <title>Phylogenomics and the dynamic genome evolution of the genus Streptococcus.</title>
        <authorList>
            <consortium name="The Broad Institute Genome Sequencing Platform"/>
            <person name="Richards V.P."/>
            <person name="Palmer S.R."/>
            <person name="Pavinski Bitar P.D."/>
            <person name="Qin X."/>
            <person name="Weinstock G.M."/>
            <person name="Highlander S.K."/>
            <person name="Town C.D."/>
            <person name="Burne R.A."/>
            <person name="Stanhope M.J."/>
        </authorList>
    </citation>
    <scope>NUCLEOTIDE SEQUENCE [LARGE SCALE GENOMIC DNA]</scope>
    <source>
        <strain evidence="2 3">NCTC 11558</strain>
    </source>
</reference>
<keyword evidence="3" id="KW-1185">Reference proteome</keyword>
<evidence type="ECO:0000313" key="2">
    <source>
        <dbReference type="EMBL" id="EHJ51736.1"/>
    </source>
</evidence>
<sequence length="63" mass="7375">MGFNIVKKFLKAEFISTVIFIAIMCLIFLFWKGEKTIMFYILAIYSSISLSEDLTQIFVKKLK</sequence>
<organism evidence="2 3">
    <name type="scientific">Streptococcus macacae NCTC 11558</name>
    <dbReference type="NCBI Taxonomy" id="764298"/>
    <lineage>
        <taxon>Bacteria</taxon>
        <taxon>Bacillati</taxon>
        <taxon>Bacillota</taxon>
        <taxon>Bacilli</taxon>
        <taxon>Lactobacillales</taxon>
        <taxon>Streptococcaceae</taxon>
        <taxon>Streptococcus</taxon>
    </lineage>
</organism>
<evidence type="ECO:0000313" key="3">
    <source>
        <dbReference type="Proteomes" id="UP000003573"/>
    </source>
</evidence>
<proteinExistence type="predicted"/>
<feature type="transmembrane region" description="Helical" evidence="1">
    <location>
        <begin position="12"/>
        <end position="31"/>
    </location>
</feature>